<dbReference type="PANTHER" id="PTHR39160">
    <property type="entry name" value="CELL WALL-BINDING PROTEIN YOCH"/>
    <property type="match status" value="1"/>
</dbReference>
<feature type="region of interest" description="Disordered" evidence="2">
    <location>
        <begin position="125"/>
        <end position="225"/>
    </location>
</feature>
<dbReference type="CDD" id="cd00118">
    <property type="entry name" value="LysM"/>
    <property type="match status" value="2"/>
</dbReference>
<evidence type="ECO:0000256" key="2">
    <source>
        <dbReference type="SAM" id="MobiDB-lite"/>
    </source>
</evidence>
<feature type="compositionally biased region" description="Polar residues" evidence="2">
    <location>
        <begin position="156"/>
        <end position="170"/>
    </location>
</feature>
<evidence type="ECO:0000259" key="4">
    <source>
        <dbReference type="PROSITE" id="PS51782"/>
    </source>
</evidence>
<dbReference type="SUPFAM" id="SSF50685">
    <property type="entry name" value="Barwin-like endoglucanases"/>
    <property type="match status" value="1"/>
</dbReference>
<dbReference type="PANTHER" id="PTHR39160:SF6">
    <property type="entry name" value="CELL WALL-BINDING PROTEIN YOCH"/>
    <property type="match status" value="1"/>
</dbReference>
<organism evidence="5 6">
    <name type="scientific">Virgibacillus alimentarius</name>
    <dbReference type="NCBI Taxonomy" id="698769"/>
    <lineage>
        <taxon>Bacteria</taxon>
        <taxon>Bacillati</taxon>
        <taxon>Bacillota</taxon>
        <taxon>Bacilli</taxon>
        <taxon>Bacillales</taxon>
        <taxon>Bacillaceae</taxon>
        <taxon>Virgibacillus</taxon>
    </lineage>
</organism>
<dbReference type="InterPro" id="IPR018392">
    <property type="entry name" value="LysM"/>
</dbReference>
<evidence type="ECO:0000256" key="3">
    <source>
        <dbReference type="SAM" id="SignalP"/>
    </source>
</evidence>
<dbReference type="Pfam" id="PF06725">
    <property type="entry name" value="3D"/>
    <property type="match status" value="1"/>
</dbReference>
<feature type="compositionally biased region" description="Low complexity" evidence="2">
    <location>
        <begin position="189"/>
        <end position="207"/>
    </location>
</feature>
<feature type="chain" id="PRO_5045323923" evidence="3">
    <location>
        <begin position="25"/>
        <end position="316"/>
    </location>
</feature>
<evidence type="ECO:0000256" key="1">
    <source>
        <dbReference type="ARBA" id="ARBA00022729"/>
    </source>
</evidence>
<evidence type="ECO:0000313" key="5">
    <source>
        <dbReference type="EMBL" id="MBP2258193.1"/>
    </source>
</evidence>
<feature type="domain" description="LysM" evidence="4">
    <location>
        <begin position="78"/>
        <end position="121"/>
    </location>
</feature>
<dbReference type="Gene3D" id="2.40.40.10">
    <property type="entry name" value="RlpA-like domain"/>
    <property type="match status" value="1"/>
</dbReference>
<dbReference type="InterPro" id="IPR010611">
    <property type="entry name" value="3D_dom"/>
</dbReference>
<gene>
    <name evidence="5" type="ORF">J2Z81_002164</name>
</gene>
<dbReference type="Proteomes" id="UP001519294">
    <property type="component" value="Unassembled WGS sequence"/>
</dbReference>
<dbReference type="RefSeq" id="WP_029268708.1">
    <property type="nucleotide sequence ID" value="NZ_JAGIKX010000021.1"/>
</dbReference>
<name>A0ABS4S9L2_9BACI</name>
<proteinExistence type="predicted"/>
<dbReference type="Pfam" id="PF01476">
    <property type="entry name" value="LysM"/>
    <property type="match status" value="2"/>
</dbReference>
<dbReference type="PROSITE" id="PS51782">
    <property type="entry name" value="LYSM"/>
    <property type="match status" value="2"/>
</dbReference>
<keyword evidence="1 3" id="KW-0732">Signal</keyword>
<feature type="domain" description="LysM" evidence="4">
    <location>
        <begin position="25"/>
        <end position="68"/>
    </location>
</feature>
<reference evidence="5 6" key="1">
    <citation type="submission" date="2021-03" db="EMBL/GenBank/DDBJ databases">
        <title>Genomic Encyclopedia of Type Strains, Phase IV (KMG-IV): sequencing the most valuable type-strain genomes for metagenomic binning, comparative biology and taxonomic classification.</title>
        <authorList>
            <person name="Goeker M."/>
        </authorList>
    </citation>
    <scope>NUCLEOTIDE SEQUENCE [LARGE SCALE GENOMIC DNA]</scope>
    <source>
        <strain evidence="5 6">DSM 25790</strain>
    </source>
</reference>
<protein>
    <submittedName>
        <fullName evidence="5">3D (Asp-Asp-Asp) domain-containing protein/LysM repeat protein</fullName>
    </submittedName>
</protein>
<dbReference type="InterPro" id="IPR036908">
    <property type="entry name" value="RlpA-like_sf"/>
</dbReference>
<comment type="caution">
    <text evidence="5">The sequence shown here is derived from an EMBL/GenBank/DDBJ whole genome shotgun (WGS) entry which is preliminary data.</text>
</comment>
<accession>A0ABS4S9L2</accession>
<dbReference type="InterPro" id="IPR051933">
    <property type="entry name" value="Resuscitation_pf_RpfB"/>
</dbReference>
<dbReference type="EMBL" id="JAGIKX010000021">
    <property type="protein sequence ID" value="MBP2258193.1"/>
    <property type="molecule type" value="Genomic_DNA"/>
</dbReference>
<feature type="signal peptide" evidence="3">
    <location>
        <begin position="1"/>
        <end position="24"/>
    </location>
</feature>
<dbReference type="CDD" id="cd22786">
    <property type="entry name" value="DPBB_YuiC-like"/>
    <property type="match status" value="1"/>
</dbReference>
<feature type="compositionally biased region" description="Polar residues" evidence="2">
    <location>
        <begin position="125"/>
        <end position="134"/>
    </location>
</feature>
<dbReference type="SUPFAM" id="SSF54106">
    <property type="entry name" value="LysM domain"/>
    <property type="match status" value="2"/>
</dbReference>
<dbReference type="InterPro" id="IPR036779">
    <property type="entry name" value="LysM_dom_sf"/>
</dbReference>
<keyword evidence="6" id="KW-1185">Reference proteome</keyword>
<sequence>MKKIVATIATGIIVAGAAATSVSAEQYEVKQGDNLWSIANNHNTTIDELMDRNGLHSTVIHPQQSLVVSGEGDAEKANTYTVKQGDTLSRIAKQFGVTVQNLKAWNSLPSDLIIVGQELGVNGAQASQHQNQTNQTAEVETEEPAVTEETQAAEASNQEQEPSEDQNQVHQDAEGQNAESQTTEEPIAEEVSTSSNENSNAEQASAAESDDQAESNESPEGKTISVSSTAYTASCNGCSGVTATGKDLNADPNAKVIAVDPNVIPLGSKVYVEGYGYATAADTGGAINGNKIDVHVPNKGKAYDWGVKDVNVTIVE</sequence>
<dbReference type="Gene3D" id="3.10.350.10">
    <property type="entry name" value="LysM domain"/>
    <property type="match status" value="2"/>
</dbReference>
<dbReference type="SMART" id="SM00257">
    <property type="entry name" value="LysM"/>
    <property type="match status" value="2"/>
</dbReference>
<evidence type="ECO:0000313" key="6">
    <source>
        <dbReference type="Proteomes" id="UP001519294"/>
    </source>
</evidence>